<reference evidence="2 3" key="1">
    <citation type="journal article" date="2011" name="Front. Microbiol.">
        <title>Genomic signatures of strain selection and enhancement in Bacillus atrophaeus var. globigii, a historical biowarfare simulant.</title>
        <authorList>
            <person name="Gibbons H.S."/>
            <person name="Broomall S.M."/>
            <person name="McNew L.A."/>
            <person name="Daligault H."/>
            <person name="Chapman C."/>
            <person name="Bruce D."/>
            <person name="Karavis M."/>
            <person name="Krepps M."/>
            <person name="McGregor P.A."/>
            <person name="Hong C."/>
            <person name="Park K.H."/>
            <person name="Akmal A."/>
            <person name="Feldman A."/>
            <person name="Lin J.S."/>
            <person name="Chang W.E."/>
            <person name="Higgs B.W."/>
            <person name="Demirev P."/>
            <person name="Lindquist J."/>
            <person name="Liem A."/>
            <person name="Fochler E."/>
            <person name="Read T.D."/>
            <person name="Tapia R."/>
            <person name="Johnson S."/>
            <person name="Bishop-Lilly K.A."/>
            <person name="Detter C."/>
            <person name="Han C."/>
            <person name="Sozhamannan S."/>
            <person name="Rosenzweig C.N."/>
            <person name="Skowronski E.W."/>
        </authorList>
    </citation>
    <scope>NUCLEOTIDE SEQUENCE [LARGE SCALE GENOMIC DNA]</scope>
    <source>
        <strain evidence="2 3">AIT1</strain>
    </source>
</reference>
<dbReference type="EMBL" id="PIPQ01000001">
    <property type="protein sequence ID" value="RUO44215.1"/>
    <property type="molecule type" value="Genomic_DNA"/>
</dbReference>
<sequence length="165" mass="17622">MYTSDRILVAQIAEALLYRKWRFGTAESCTGGGVAVTCTSLPGSSRWFEGGLVTYSNEMKQNLLHVSDAILTQHGAVSEPCAAAMARGAQHAMACDVTLSVTGIAGPDGGTPDKPVGTVCFGWALAEHVWTETKLFRGNREEIRTQAATHALVKLAGLIQKDTRN</sequence>
<feature type="domain" description="CinA C-terminal" evidence="1">
    <location>
        <begin position="8"/>
        <end position="156"/>
    </location>
</feature>
<comment type="caution">
    <text evidence="2">The sequence shown here is derived from an EMBL/GenBank/DDBJ whole genome shotgun (WGS) entry which is preliminary data.</text>
</comment>
<evidence type="ECO:0000313" key="3">
    <source>
        <dbReference type="Proteomes" id="UP000286976"/>
    </source>
</evidence>
<dbReference type="InterPro" id="IPR008136">
    <property type="entry name" value="CinA_C"/>
</dbReference>
<dbReference type="NCBIfam" id="TIGR00199">
    <property type="entry name" value="PncC_domain"/>
    <property type="match status" value="1"/>
</dbReference>
<dbReference type="Proteomes" id="UP000286976">
    <property type="component" value="Unassembled WGS sequence"/>
</dbReference>
<proteinExistence type="predicted"/>
<evidence type="ECO:0000313" key="2">
    <source>
        <dbReference type="EMBL" id="RUO44215.1"/>
    </source>
</evidence>
<dbReference type="RefSeq" id="WP_126756611.1">
    <property type="nucleotide sequence ID" value="NZ_PIPQ01000001.1"/>
</dbReference>
<dbReference type="OrthoDB" id="9801454at2"/>
<protein>
    <submittedName>
        <fullName evidence="2">Damage-inducible protein CinA</fullName>
    </submittedName>
</protein>
<dbReference type="InterPro" id="IPR036653">
    <property type="entry name" value="CinA-like_C"/>
</dbReference>
<organism evidence="2 3">
    <name type="scientific">Aliidiomarina taiwanensis</name>
    <dbReference type="NCBI Taxonomy" id="946228"/>
    <lineage>
        <taxon>Bacteria</taxon>
        <taxon>Pseudomonadati</taxon>
        <taxon>Pseudomonadota</taxon>
        <taxon>Gammaproteobacteria</taxon>
        <taxon>Alteromonadales</taxon>
        <taxon>Idiomarinaceae</taxon>
        <taxon>Aliidiomarina</taxon>
    </lineage>
</organism>
<dbReference type="Gene3D" id="3.90.950.20">
    <property type="entry name" value="CinA-like"/>
    <property type="match status" value="1"/>
</dbReference>
<name>A0A432X9X2_9GAMM</name>
<dbReference type="Pfam" id="PF02464">
    <property type="entry name" value="CinA"/>
    <property type="match status" value="1"/>
</dbReference>
<dbReference type="AlphaFoldDB" id="A0A432X9X2"/>
<accession>A0A432X9X2</accession>
<evidence type="ECO:0000259" key="1">
    <source>
        <dbReference type="Pfam" id="PF02464"/>
    </source>
</evidence>
<keyword evidence="3" id="KW-1185">Reference proteome</keyword>
<gene>
    <name evidence="2" type="ORF">CWE15_03340</name>
</gene>
<dbReference type="SUPFAM" id="SSF142433">
    <property type="entry name" value="CinA-like"/>
    <property type="match status" value="1"/>
</dbReference>